<evidence type="ECO:0000259" key="1">
    <source>
        <dbReference type="Pfam" id="PF00535"/>
    </source>
</evidence>
<dbReference type="AlphaFoldDB" id="A0A1F6AIF0"/>
<gene>
    <name evidence="2" type="ORF">A3A79_04905</name>
</gene>
<dbReference type="STRING" id="1798392.A3A79_04905"/>
<dbReference type="Proteomes" id="UP000178759">
    <property type="component" value="Unassembled WGS sequence"/>
</dbReference>
<comment type="caution">
    <text evidence="2">The sequence shown here is derived from an EMBL/GenBank/DDBJ whole genome shotgun (WGS) entry which is preliminary data.</text>
</comment>
<evidence type="ECO:0000313" key="2">
    <source>
        <dbReference type="EMBL" id="OGG24494.1"/>
    </source>
</evidence>
<dbReference type="InterPro" id="IPR001173">
    <property type="entry name" value="Glyco_trans_2-like"/>
</dbReference>
<dbReference type="CDD" id="cd04179">
    <property type="entry name" value="DPM_DPG-synthase_like"/>
    <property type="match status" value="1"/>
</dbReference>
<dbReference type="Pfam" id="PF00535">
    <property type="entry name" value="Glycos_transf_2"/>
    <property type="match status" value="1"/>
</dbReference>
<sequence length="234" mass="27511">MSKKIKQKLPSFTIAIPAYNEEESLPWVLNDTLRHAPVYFSDFEIVVVDDGSSDNTSKIVRQYTSKDKRIRLIHQPNSGYGNAMLRGIRAARKDFVAYMPADGQFLVRDMRHCFPHMRNADLILGYRGPRVDYSVYRHILSQSYLFLLRLLYGLRYRDVNWLTIWRTRDVQKMSVTSRGIFLLAEIVIRFKRKGLRIVEAPSFYRPRRGGRVKNTKFRIVLRTLLDALLFRLAH</sequence>
<dbReference type="InterPro" id="IPR050256">
    <property type="entry name" value="Glycosyltransferase_2"/>
</dbReference>
<accession>A0A1F6AIF0</accession>
<name>A0A1F6AIF0_9BACT</name>
<dbReference type="EMBL" id="MFJV01000001">
    <property type="protein sequence ID" value="OGG24494.1"/>
    <property type="molecule type" value="Genomic_DNA"/>
</dbReference>
<reference evidence="2 3" key="1">
    <citation type="journal article" date="2016" name="Nat. Commun.">
        <title>Thousands of microbial genomes shed light on interconnected biogeochemical processes in an aquifer system.</title>
        <authorList>
            <person name="Anantharaman K."/>
            <person name="Brown C.T."/>
            <person name="Hug L.A."/>
            <person name="Sharon I."/>
            <person name="Castelle C.J."/>
            <person name="Probst A.J."/>
            <person name="Thomas B.C."/>
            <person name="Singh A."/>
            <person name="Wilkins M.J."/>
            <person name="Karaoz U."/>
            <person name="Brodie E.L."/>
            <person name="Williams K.H."/>
            <person name="Hubbard S.S."/>
            <person name="Banfield J.F."/>
        </authorList>
    </citation>
    <scope>NUCLEOTIDE SEQUENCE [LARGE SCALE GENOMIC DNA]</scope>
</reference>
<protein>
    <recommendedName>
        <fullName evidence="1">Glycosyltransferase 2-like domain-containing protein</fullName>
    </recommendedName>
</protein>
<organism evidence="2 3">
    <name type="scientific">Candidatus Gottesmanbacteria bacterium RIFCSPLOWO2_01_FULL_43_11b</name>
    <dbReference type="NCBI Taxonomy" id="1798392"/>
    <lineage>
        <taxon>Bacteria</taxon>
        <taxon>Candidatus Gottesmaniibacteriota</taxon>
    </lineage>
</organism>
<dbReference type="Gene3D" id="3.90.550.10">
    <property type="entry name" value="Spore Coat Polysaccharide Biosynthesis Protein SpsA, Chain A"/>
    <property type="match status" value="1"/>
</dbReference>
<dbReference type="SUPFAM" id="SSF53448">
    <property type="entry name" value="Nucleotide-diphospho-sugar transferases"/>
    <property type="match status" value="1"/>
</dbReference>
<evidence type="ECO:0000313" key="3">
    <source>
        <dbReference type="Proteomes" id="UP000178759"/>
    </source>
</evidence>
<dbReference type="PANTHER" id="PTHR48090">
    <property type="entry name" value="UNDECAPRENYL-PHOSPHATE 4-DEOXY-4-FORMAMIDO-L-ARABINOSE TRANSFERASE-RELATED"/>
    <property type="match status" value="1"/>
</dbReference>
<dbReference type="PANTHER" id="PTHR48090:SF7">
    <property type="entry name" value="RFBJ PROTEIN"/>
    <property type="match status" value="1"/>
</dbReference>
<feature type="domain" description="Glycosyltransferase 2-like" evidence="1">
    <location>
        <begin position="13"/>
        <end position="178"/>
    </location>
</feature>
<dbReference type="InterPro" id="IPR029044">
    <property type="entry name" value="Nucleotide-diphossugar_trans"/>
</dbReference>
<proteinExistence type="predicted"/>